<feature type="non-terminal residue" evidence="3">
    <location>
        <position position="169"/>
    </location>
</feature>
<evidence type="ECO:0000256" key="1">
    <source>
        <dbReference type="SAM" id="MobiDB-lite"/>
    </source>
</evidence>
<comment type="caution">
    <text evidence="3">The sequence shown here is derived from an EMBL/GenBank/DDBJ whole genome shotgun (WGS) entry which is preliminary data.</text>
</comment>
<protein>
    <submittedName>
        <fullName evidence="3">Zonular occludens toxin (Zot)</fullName>
    </submittedName>
</protein>
<name>A0A1I1CUD7_9GAMM</name>
<dbReference type="RefSeq" id="WP_217646323.1">
    <property type="nucleotide sequence ID" value="NZ_FOKJ01000155.1"/>
</dbReference>
<evidence type="ECO:0000313" key="3">
    <source>
        <dbReference type="EMBL" id="SFB64180.1"/>
    </source>
</evidence>
<dbReference type="Pfam" id="PF05707">
    <property type="entry name" value="Zot"/>
    <property type="match status" value="1"/>
</dbReference>
<dbReference type="EMBL" id="FOKJ01000155">
    <property type="protein sequence ID" value="SFB64180.1"/>
    <property type="molecule type" value="Genomic_DNA"/>
</dbReference>
<sequence length="169" mass="19618">MLFLRTGLPGAGKTLNALKEVDEEHQPDPADPTKRLYKDPDHPDLPPRTIYYSGIPDLKLDRLKSNWVEFDTPEQWFNQPDGSVIVIDEAQRFFGADGTRARPEKVARFETHRHQGLDIHLITQHPSLLMTHVRKLVGKHINMIRPYGRDKGLFRHEYEFCIEAPEKRS</sequence>
<feature type="domain" description="Zona occludens toxin N-terminal" evidence="2">
    <location>
        <begin position="72"/>
        <end position="142"/>
    </location>
</feature>
<dbReference type="InterPro" id="IPR027417">
    <property type="entry name" value="P-loop_NTPase"/>
</dbReference>
<gene>
    <name evidence="3" type="ORF">SAMN04244571_04648</name>
</gene>
<evidence type="ECO:0000259" key="2">
    <source>
        <dbReference type="Pfam" id="PF05707"/>
    </source>
</evidence>
<reference evidence="3 4" key="1">
    <citation type="submission" date="2016-10" db="EMBL/GenBank/DDBJ databases">
        <authorList>
            <person name="Varghese N."/>
            <person name="Submissions S."/>
        </authorList>
    </citation>
    <scope>NUCLEOTIDE SEQUENCE [LARGE SCALE GENOMIC DNA]</scope>
    <source>
        <strain evidence="3 4">DSM 282</strain>
    </source>
</reference>
<organism evidence="3 4">
    <name type="scientific">Azotobacter beijerinckii</name>
    <dbReference type="NCBI Taxonomy" id="170623"/>
    <lineage>
        <taxon>Bacteria</taxon>
        <taxon>Pseudomonadati</taxon>
        <taxon>Pseudomonadota</taxon>
        <taxon>Gammaproteobacteria</taxon>
        <taxon>Pseudomonadales</taxon>
        <taxon>Pseudomonadaceae</taxon>
        <taxon>Azotobacter</taxon>
    </lineage>
</organism>
<dbReference type="Gene3D" id="3.40.50.300">
    <property type="entry name" value="P-loop containing nucleotide triphosphate hydrolases"/>
    <property type="match status" value="1"/>
</dbReference>
<accession>A0A1I1CUD7</accession>
<dbReference type="InterPro" id="IPR008900">
    <property type="entry name" value="Zot_N"/>
</dbReference>
<proteinExistence type="predicted"/>
<evidence type="ECO:0000313" key="4">
    <source>
        <dbReference type="Proteomes" id="UP000198861"/>
    </source>
</evidence>
<dbReference type="Proteomes" id="UP000198861">
    <property type="component" value="Unassembled WGS sequence"/>
</dbReference>
<feature type="region of interest" description="Disordered" evidence="1">
    <location>
        <begin position="21"/>
        <end position="43"/>
    </location>
</feature>
<keyword evidence="4" id="KW-1185">Reference proteome</keyword>